<protein>
    <submittedName>
        <fullName evidence="2">Uncharacterized protein</fullName>
    </submittedName>
</protein>
<feature type="transmembrane region" description="Helical" evidence="1">
    <location>
        <begin position="46"/>
        <end position="63"/>
    </location>
</feature>
<feature type="transmembrane region" description="Helical" evidence="1">
    <location>
        <begin position="70"/>
        <end position="87"/>
    </location>
</feature>
<dbReference type="KEGG" id="piv:NCTC13079_00283"/>
<dbReference type="RefSeq" id="WP_126464749.1">
    <property type="nucleotide sequence ID" value="NZ_LR134523.1"/>
</dbReference>
<keyword evidence="1" id="KW-1133">Transmembrane helix</keyword>
<dbReference type="AlphaFoldDB" id="A0A3S4YUN3"/>
<keyword evidence="1" id="KW-0472">Membrane</keyword>
<gene>
    <name evidence="2" type="ORF">NCTC13079_00283</name>
</gene>
<evidence type="ECO:0000256" key="1">
    <source>
        <dbReference type="SAM" id="Phobius"/>
    </source>
</evidence>
<evidence type="ECO:0000313" key="2">
    <source>
        <dbReference type="EMBL" id="VEJ34711.1"/>
    </source>
</evidence>
<feature type="transmembrane region" description="Helical" evidence="1">
    <location>
        <begin position="9"/>
        <end position="26"/>
    </location>
</feature>
<keyword evidence="1" id="KW-0812">Transmembrane</keyword>
<keyword evidence="3" id="KW-1185">Reference proteome</keyword>
<sequence length="118" mass="13591">MTKPQRNKRIVTGILGISMLGILYFSETKMGMERHMLFMEYAYEKAFVGGFIFLLFVTGLLYVKRGFDKVTLSSSAVCTLFGIYFFFDPAKFFAPYHYTAAIFCLLLGANELVWPHQR</sequence>
<reference evidence="2 3" key="1">
    <citation type="submission" date="2018-12" db="EMBL/GenBank/DDBJ databases">
        <authorList>
            <consortium name="Pathogen Informatics"/>
        </authorList>
    </citation>
    <scope>NUCLEOTIDE SEQUENCE [LARGE SCALE GENOMIC DNA]</scope>
    <source>
        <strain evidence="2 3">NCTC13079</strain>
    </source>
</reference>
<name>A0A3S4YUN3_9FIRM</name>
<feature type="transmembrane region" description="Helical" evidence="1">
    <location>
        <begin position="93"/>
        <end position="114"/>
    </location>
</feature>
<evidence type="ECO:0000313" key="3">
    <source>
        <dbReference type="Proteomes" id="UP000269544"/>
    </source>
</evidence>
<dbReference type="EMBL" id="LR134523">
    <property type="protein sequence ID" value="VEJ34711.1"/>
    <property type="molecule type" value="Genomic_DNA"/>
</dbReference>
<organism evidence="2 3">
    <name type="scientific">Aedoeadaptatus ivorii</name>
    <dbReference type="NCBI Taxonomy" id="54006"/>
    <lineage>
        <taxon>Bacteria</taxon>
        <taxon>Bacillati</taxon>
        <taxon>Bacillota</taxon>
        <taxon>Tissierellia</taxon>
        <taxon>Tissierellales</taxon>
        <taxon>Peptoniphilaceae</taxon>
        <taxon>Aedoeadaptatus</taxon>
    </lineage>
</organism>
<proteinExistence type="predicted"/>
<accession>A0A3S4YUN3</accession>
<dbReference type="Proteomes" id="UP000269544">
    <property type="component" value="Chromosome"/>
</dbReference>